<feature type="non-terminal residue" evidence="2">
    <location>
        <position position="1"/>
    </location>
</feature>
<dbReference type="PANTHER" id="PTHR24559:SF444">
    <property type="entry name" value="REVERSE TRANSCRIPTASE DOMAIN-CONTAINING PROTEIN"/>
    <property type="match status" value="1"/>
</dbReference>
<dbReference type="EMBL" id="QJKJ01013890">
    <property type="protein sequence ID" value="RDX65463.1"/>
    <property type="molecule type" value="Genomic_DNA"/>
</dbReference>
<keyword evidence="3" id="KW-1185">Reference proteome</keyword>
<feature type="region of interest" description="Disordered" evidence="1">
    <location>
        <begin position="37"/>
        <end position="61"/>
    </location>
</feature>
<accession>A0A371EHD7</accession>
<dbReference type="InterPro" id="IPR053134">
    <property type="entry name" value="RNA-dir_DNA_polymerase"/>
</dbReference>
<evidence type="ECO:0008006" key="4">
    <source>
        <dbReference type="Google" id="ProtNLM"/>
    </source>
</evidence>
<dbReference type="PANTHER" id="PTHR24559">
    <property type="entry name" value="TRANSPOSON TY3-I GAG-POL POLYPROTEIN"/>
    <property type="match status" value="1"/>
</dbReference>
<comment type="caution">
    <text evidence="2">The sequence shown here is derived from an EMBL/GenBank/DDBJ whole genome shotgun (WGS) entry which is preliminary data.</text>
</comment>
<dbReference type="Gene3D" id="3.10.10.10">
    <property type="entry name" value="HIV Type 1 Reverse Transcriptase, subunit A, domain 1"/>
    <property type="match status" value="1"/>
</dbReference>
<sequence length="161" mass="18785">MSSLDMRYHDGTNSIEIRERRRRHGDTWVGLKRELRSSQSDLEERERRPARRELGCSDHPEVVSDPCCSSHLSIRSRRVSQEETKKLLTAGFIREIQYPMWLANVVMVKKANEKWHICTDYTNLNKACPKDPYPLPNIDRLVDGAFSFAFLSFMDAYSGYN</sequence>
<organism evidence="2 3">
    <name type="scientific">Mucuna pruriens</name>
    <name type="common">Velvet bean</name>
    <name type="synonym">Dolichos pruriens</name>
    <dbReference type="NCBI Taxonomy" id="157652"/>
    <lineage>
        <taxon>Eukaryota</taxon>
        <taxon>Viridiplantae</taxon>
        <taxon>Streptophyta</taxon>
        <taxon>Embryophyta</taxon>
        <taxon>Tracheophyta</taxon>
        <taxon>Spermatophyta</taxon>
        <taxon>Magnoliopsida</taxon>
        <taxon>eudicotyledons</taxon>
        <taxon>Gunneridae</taxon>
        <taxon>Pentapetalae</taxon>
        <taxon>rosids</taxon>
        <taxon>fabids</taxon>
        <taxon>Fabales</taxon>
        <taxon>Fabaceae</taxon>
        <taxon>Papilionoideae</taxon>
        <taxon>50 kb inversion clade</taxon>
        <taxon>NPAAA clade</taxon>
        <taxon>indigoferoid/millettioid clade</taxon>
        <taxon>Phaseoleae</taxon>
        <taxon>Mucuna</taxon>
    </lineage>
</organism>
<dbReference type="SUPFAM" id="SSF56672">
    <property type="entry name" value="DNA/RNA polymerases"/>
    <property type="match status" value="1"/>
</dbReference>
<name>A0A371EHD7_MUCPR</name>
<evidence type="ECO:0000313" key="3">
    <source>
        <dbReference type="Proteomes" id="UP000257109"/>
    </source>
</evidence>
<dbReference type="OrthoDB" id="1928766at2759"/>
<dbReference type="InterPro" id="IPR043502">
    <property type="entry name" value="DNA/RNA_pol_sf"/>
</dbReference>
<evidence type="ECO:0000256" key="1">
    <source>
        <dbReference type="SAM" id="MobiDB-lite"/>
    </source>
</evidence>
<proteinExistence type="predicted"/>
<reference evidence="2" key="1">
    <citation type="submission" date="2018-05" db="EMBL/GenBank/DDBJ databases">
        <title>Draft genome of Mucuna pruriens seed.</title>
        <authorList>
            <person name="Nnadi N.E."/>
            <person name="Vos R."/>
            <person name="Hasami M.H."/>
            <person name="Devisetty U.K."/>
            <person name="Aguiy J.C."/>
        </authorList>
    </citation>
    <scope>NUCLEOTIDE SEQUENCE [LARGE SCALE GENOMIC DNA]</scope>
    <source>
        <strain evidence="2">JCA_2017</strain>
    </source>
</reference>
<evidence type="ECO:0000313" key="2">
    <source>
        <dbReference type="EMBL" id="RDX65463.1"/>
    </source>
</evidence>
<gene>
    <name evidence="2" type="ORF">CR513_55875</name>
</gene>
<dbReference type="AlphaFoldDB" id="A0A371EHD7"/>
<dbReference type="Proteomes" id="UP000257109">
    <property type="component" value="Unassembled WGS sequence"/>
</dbReference>
<protein>
    <recommendedName>
        <fullName evidence="4">Reverse transcriptase domain-containing protein</fullName>
    </recommendedName>
</protein>